<proteinExistence type="predicted"/>
<gene>
    <name evidence="2" type="ORF">C0601_10120</name>
</gene>
<dbReference type="EMBL" id="PKTG01000114">
    <property type="protein sequence ID" value="PLX16463.1"/>
    <property type="molecule type" value="Genomic_DNA"/>
</dbReference>
<feature type="domain" description="Lnb N-terminal periplasmic" evidence="1">
    <location>
        <begin position="58"/>
        <end position="214"/>
    </location>
</feature>
<dbReference type="Pfam" id="PF13387">
    <property type="entry name" value="Lnb_N"/>
    <property type="match status" value="1"/>
</dbReference>
<dbReference type="Proteomes" id="UP000234857">
    <property type="component" value="Unassembled WGS sequence"/>
</dbReference>
<reference evidence="2 3" key="1">
    <citation type="submission" date="2017-11" db="EMBL/GenBank/DDBJ databases">
        <title>Genome-resolved metagenomics identifies genetic mobility, metabolic interactions, and unexpected diversity in perchlorate-reducing communities.</title>
        <authorList>
            <person name="Barnum T.P."/>
            <person name="Figueroa I.A."/>
            <person name="Carlstrom C.I."/>
            <person name="Lucas L.N."/>
            <person name="Engelbrektson A.L."/>
            <person name="Coates J.D."/>
        </authorList>
    </citation>
    <scope>NUCLEOTIDE SEQUENCE [LARGE SCALE GENOMIC DNA]</scope>
    <source>
        <strain evidence="2">BM706</strain>
    </source>
</reference>
<name>A0A2N5ZCR2_MUIH1</name>
<accession>A0A2N5ZCR2</accession>
<sequence>MYKKTVFLLILLLTITSIYSLAPLRPDQRQIDLTIKDNGNMVVKNFRFGFPDGTFDSAEFRTATIDPNKIKDVYYWSKDFPPKYIGAHGMLMFLMKDFNGIVTDRGEKEIGLVMSVEAWLRTDQEYSIIKGVKPGNYPIIYTVTGYTDGIQRAINVGGLTIGQYKLKLNDDQKKDLLIRTLKKAASVRDESYNTVVNSCVSTVFDLINEVVPKKKRLKKWIIPYVLLNPRVILPRLAPGYLQSKGLAGKKDALYDMNSTIVLDTEDGPFKIVVADLPTRPTKRSDFDFTQFDNTIANYLTTITMMREMGKNSENITANVLFNQFSYETDVMLDDIQKMVKENPSRYIEHYFSNKLNEIEGTEDITLIINEAKKQ</sequence>
<dbReference type="AlphaFoldDB" id="A0A2N5ZCR2"/>
<comment type="caution">
    <text evidence="2">The sequence shown here is derived from an EMBL/GenBank/DDBJ whole genome shotgun (WGS) entry which is preliminary data.</text>
</comment>
<evidence type="ECO:0000313" key="2">
    <source>
        <dbReference type="EMBL" id="PLX16463.1"/>
    </source>
</evidence>
<organism evidence="2 3">
    <name type="scientific">Muiribacterium halophilum</name>
    <dbReference type="NCBI Taxonomy" id="2053465"/>
    <lineage>
        <taxon>Bacteria</taxon>
        <taxon>Candidatus Muiribacteriota</taxon>
        <taxon>Candidatus Muiribacteriia</taxon>
        <taxon>Candidatus Muiribacteriales</taxon>
        <taxon>Candidatus Muiribacteriaceae</taxon>
        <taxon>Candidatus Muiribacterium</taxon>
    </lineage>
</organism>
<protein>
    <recommendedName>
        <fullName evidence="1">Lnb N-terminal periplasmic domain-containing protein</fullName>
    </recommendedName>
</protein>
<evidence type="ECO:0000313" key="3">
    <source>
        <dbReference type="Proteomes" id="UP000234857"/>
    </source>
</evidence>
<evidence type="ECO:0000259" key="1">
    <source>
        <dbReference type="Pfam" id="PF13387"/>
    </source>
</evidence>
<dbReference type="InterPro" id="IPR025178">
    <property type="entry name" value="Lnb_N"/>
</dbReference>